<dbReference type="STRING" id="862515.HMPREF0658_1661"/>
<name>E0NU08_9BACT</name>
<protein>
    <submittedName>
        <fullName evidence="1">Uncharacterized protein</fullName>
    </submittedName>
</protein>
<reference evidence="1" key="1">
    <citation type="submission" date="2010-07" db="EMBL/GenBank/DDBJ databases">
        <authorList>
            <person name="Muzny D."/>
            <person name="Qin X."/>
            <person name="Deng J."/>
            <person name="Jiang H."/>
            <person name="Liu Y."/>
            <person name="Qu J."/>
            <person name="Song X.-Z."/>
            <person name="Zhang L."/>
            <person name="Thornton R."/>
            <person name="Coyle M."/>
            <person name="Francisco L."/>
            <person name="Jackson L."/>
            <person name="Javaid M."/>
            <person name="Korchina V."/>
            <person name="Kovar C."/>
            <person name="Mata R."/>
            <person name="Mathew T."/>
            <person name="Ngo R."/>
            <person name="Nguyen L."/>
            <person name="Nguyen N."/>
            <person name="Okwuonu G."/>
            <person name="Ongeri F."/>
            <person name="Pham C."/>
            <person name="Simmons D."/>
            <person name="Wilczek-Boney K."/>
            <person name="Hale W."/>
            <person name="Jakkamsetti A."/>
            <person name="Pham P."/>
            <person name="Ruth R."/>
            <person name="San Lucas F."/>
            <person name="Warren J."/>
            <person name="Zhang J."/>
            <person name="Zhao Z."/>
            <person name="Zhou C."/>
            <person name="Zhu D."/>
            <person name="Lee S."/>
            <person name="Bess C."/>
            <person name="Blankenburg K."/>
            <person name="Forbes L."/>
            <person name="Fu Q."/>
            <person name="Gubbala S."/>
            <person name="Hirani K."/>
            <person name="Jayaseelan J.C."/>
            <person name="Lara F."/>
            <person name="Munidasa M."/>
            <person name="Palculict T."/>
            <person name="Patil S."/>
            <person name="Pu L.-L."/>
            <person name="Saada N."/>
            <person name="Tang L."/>
            <person name="Weissenberger G."/>
            <person name="Zhu Y."/>
            <person name="Hemphill L."/>
            <person name="Shang Y."/>
            <person name="Youmans B."/>
            <person name="Ayvaz T."/>
            <person name="Ross M."/>
            <person name="Santibanez J."/>
            <person name="Aqrawi P."/>
            <person name="Gross S."/>
            <person name="Joshi V."/>
            <person name="Fowler G."/>
            <person name="Nazareth L."/>
            <person name="Reid J."/>
            <person name="Worley K."/>
            <person name="Petrosino J."/>
            <person name="Highlander S."/>
            <person name="Gibbs R."/>
        </authorList>
    </citation>
    <scope>NUCLEOTIDE SEQUENCE [LARGE SCALE GENOMIC DNA]</scope>
    <source>
        <strain evidence="1">DSM 16973</strain>
    </source>
</reference>
<accession>E0NU08</accession>
<sequence>MIDIQKSRTLKNKSHRIRRKKFTEKRMVSELAHGKKTGKRGLFTKVWRNFAT</sequence>
<dbReference type="Proteomes" id="UP000004394">
    <property type="component" value="Unassembled WGS sequence"/>
</dbReference>
<comment type="caution">
    <text evidence="1">The sequence shown here is derived from an EMBL/GenBank/DDBJ whole genome shotgun (WGS) entry which is preliminary data.</text>
</comment>
<dbReference type="HOGENOM" id="CLU_3083216_0_0_10"/>
<gene>
    <name evidence="1" type="ORF">HMPREF0658_1661</name>
</gene>
<dbReference type="AlphaFoldDB" id="E0NU08"/>
<evidence type="ECO:0000313" key="1">
    <source>
        <dbReference type="EMBL" id="EFM01541.1"/>
    </source>
</evidence>
<evidence type="ECO:0000313" key="2">
    <source>
        <dbReference type="Proteomes" id="UP000004394"/>
    </source>
</evidence>
<keyword evidence="2" id="KW-1185">Reference proteome</keyword>
<organism evidence="1 2">
    <name type="scientific">Hoylesella marshii DSM 16973 = JCM 13450</name>
    <dbReference type="NCBI Taxonomy" id="862515"/>
    <lineage>
        <taxon>Bacteria</taxon>
        <taxon>Pseudomonadati</taxon>
        <taxon>Bacteroidota</taxon>
        <taxon>Bacteroidia</taxon>
        <taxon>Bacteroidales</taxon>
        <taxon>Prevotellaceae</taxon>
        <taxon>Hoylesella</taxon>
    </lineage>
</organism>
<dbReference type="EMBL" id="AEEI01000050">
    <property type="protein sequence ID" value="EFM01541.1"/>
    <property type="molecule type" value="Genomic_DNA"/>
</dbReference>
<dbReference type="RefSeq" id="WP_006949863.1">
    <property type="nucleotide sequence ID" value="NZ_BAJI01000010.1"/>
</dbReference>
<proteinExistence type="predicted"/>
<dbReference type="BioCyc" id="PMAR862515-HMP:GMOO-1686-MONOMER"/>